<accession>A0ABW3QCN3</accession>
<feature type="region of interest" description="Disordered" evidence="10">
    <location>
        <begin position="592"/>
        <end position="634"/>
    </location>
</feature>
<keyword evidence="5" id="KW-0256">Endoplasmic reticulum</keyword>
<dbReference type="InterPro" id="IPR026444">
    <property type="entry name" value="Secre_tail"/>
</dbReference>
<keyword evidence="6" id="KW-1133">Transmembrane helix</keyword>
<evidence type="ECO:0000256" key="8">
    <source>
        <dbReference type="ARBA" id="ARBA00023180"/>
    </source>
</evidence>
<dbReference type="Gene3D" id="2.60.120.430">
    <property type="entry name" value="Galactose-binding lectin"/>
    <property type="match status" value="1"/>
</dbReference>
<keyword evidence="3" id="KW-0812">Transmembrane</keyword>
<evidence type="ECO:0000256" key="3">
    <source>
        <dbReference type="ARBA" id="ARBA00022692"/>
    </source>
</evidence>
<reference evidence="14" key="1">
    <citation type="journal article" date="2019" name="Int. J. Syst. Evol. Microbiol.">
        <title>The Global Catalogue of Microorganisms (GCM) 10K type strain sequencing project: providing services to taxonomists for standard genome sequencing and annotation.</title>
        <authorList>
            <consortium name="The Broad Institute Genomics Platform"/>
            <consortium name="The Broad Institute Genome Sequencing Center for Infectious Disease"/>
            <person name="Wu L."/>
            <person name="Ma J."/>
        </authorList>
    </citation>
    <scope>NUCLEOTIDE SEQUENCE [LARGE SCALE GENOMIC DNA]</scope>
    <source>
        <strain evidence="14">CCUG 55608</strain>
    </source>
</reference>
<feature type="compositionally biased region" description="Basic and acidic residues" evidence="10">
    <location>
        <begin position="613"/>
        <end position="622"/>
    </location>
</feature>
<comment type="similarity">
    <text evidence="2">Belongs to the malectin family.</text>
</comment>
<evidence type="ECO:0000256" key="2">
    <source>
        <dbReference type="ARBA" id="ARBA00009141"/>
    </source>
</evidence>
<gene>
    <name evidence="13" type="ORF">ACFQ4C_20485</name>
</gene>
<organism evidence="13 14">
    <name type="scientific">Larkinella insperata</name>
    <dbReference type="NCBI Taxonomy" id="332158"/>
    <lineage>
        <taxon>Bacteria</taxon>
        <taxon>Pseudomonadati</taxon>
        <taxon>Bacteroidota</taxon>
        <taxon>Cytophagia</taxon>
        <taxon>Cytophagales</taxon>
        <taxon>Spirosomataceae</taxon>
        <taxon>Larkinella</taxon>
    </lineage>
</organism>
<protein>
    <submittedName>
        <fullName evidence="13">Malectin domain-containing carbohydrate-binding protein</fullName>
    </submittedName>
</protein>
<evidence type="ECO:0000313" key="13">
    <source>
        <dbReference type="EMBL" id="MFD1143516.1"/>
    </source>
</evidence>
<dbReference type="PANTHER" id="PTHR13460:SF0">
    <property type="entry name" value="MALECTIN"/>
    <property type="match status" value="1"/>
</dbReference>
<sequence length="1133" mass="120015">MKKNYTFLLWLLAAALLSPTFTWSQKQKPAPDRNQFKDKHKLKKKPKKEKPSHEQVKNAGFNFKSSLLKGDRNGRLDITAGLKNPTSLQFGPDGKLYVAQQNGLIKVLTIVKNAPNDYAIASQETISLINTIPNHNDDGSLAPAVTTRQVTGLLVSGTASSPILYVSSSDSRIGGPEGDLNLDTNSGIVSKLTKTPTGWVKVDLVRGLPRSEENHATNGLQLDGTRLYLVVGGHTNAGSPSTNFAYTPEYALAACVLSIDLAVIEALPTRGSGNTAYKYDLPTLDDPDRAGNPDANDPFGGNDGLNQAKIVPGGPVQVFASGFRNAYDLVITRSRKMYVTDNGANPGWGGHPASEGVGTATNNYVAGEPGSTGPGPNDPKVNNLDHFHYVGDLRSYVSGSYYGGHPHPIRANPAGAGLYTHNGTSGVWRTSTSGANPLPSDWPPVPLSMARPIEGDFQNPGETNRALLTFPMSTNGIAEYTASGFNNGLKGHLLVASFDGTIQKITLNASGTGVSNSTGTRKRNLDLPFASHFGSQPLDITAQGDNDIFPGTVWVVCYLQNQIYVFEPEAAGGGSATCSAAYSTAFDDDGDGYRNADEMDNGSNPCSAASRPGDADGDKLSDLNDPDDDNDTIADEADYFPLDAANGLTTNLPITYQLFNNDPGTGLFGLGFTGLMLPKQTGIDYLDLFDEDNLIAGGAVGAFSVVNTSPGDPYQPMNNQENGFQFGINTDKATGPFTVQTRLLGPFFNNQPPDYWQAMGMYIGIGDQDNYLKIVLGGDGGTAFLEVLLETNGLETSTRYPLPGGLPASTLDLYLSVDPATGRVQPGYAKDGGGRMTLGPALLTTGLLLQAIGGPPALAVGILSTSMGSTPFTATWDLISVTPDPVAPTAPSAMRINAGGASLTTRDGRSFAADSYFSGGSSYRRSGDLVNTTDDGLYLSERYGNFSYNFPLTNGTYTVVLHFAEVYATGPNQRKFHVNIAGQRKLTDYDIVARAGGTWRAVQERFTVSVTDGTLNISFLKGSINNAKVCAIEVLPAASPARLGDSPVGVGAPGVIRVYPNPSSGTVTLQGLDSACSDVRVTLVQGGRESTLRPQVISATRLELQLGERPAGVYLLRIEQCGQTQTQKVIVIN</sequence>
<feature type="compositionally biased region" description="Basic residues" evidence="10">
    <location>
        <begin position="38"/>
        <end position="48"/>
    </location>
</feature>
<dbReference type="RefSeq" id="WP_379884390.1">
    <property type="nucleotide sequence ID" value="NZ_JBHTLP010000012.1"/>
</dbReference>
<dbReference type="Pfam" id="PF11721">
    <property type="entry name" value="Malectin"/>
    <property type="match status" value="1"/>
</dbReference>
<keyword evidence="4 11" id="KW-0732">Signal</keyword>
<dbReference type="Proteomes" id="UP001597116">
    <property type="component" value="Unassembled WGS sequence"/>
</dbReference>
<proteinExistence type="inferred from homology"/>
<feature type="region of interest" description="Disordered" evidence="10">
    <location>
        <begin position="24"/>
        <end position="56"/>
    </location>
</feature>
<evidence type="ECO:0000256" key="11">
    <source>
        <dbReference type="SAM" id="SignalP"/>
    </source>
</evidence>
<name>A0ABW3QCN3_9BACT</name>
<evidence type="ECO:0000256" key="6">
    <source>
        <dbReference type="ARBA" id="ARBA00022989"/>
    </source>
</evidence>
<dbReference type="InterPro" id="IPR008979">
    <property type="entry name" value="Galactose-bd-like_sf"/>
</dbReference>
<dbReference type="InterPro" id="IPR011042">
    <property type="entry name" value="6-blade_b-propeller_TolB-like"/>
</dbReference>
<feature type="compositionally biased region" description="Acidic residues" evidence="10">
    <location>
        <begin position="624"/>
        <end position="634"/>
    </location>
</feature>
<comment type="subcellular location">
    <subcellularLocation>
        <location evidence="1">Endoplasmic reticulum membrane</location>
        <topology evidence="1">Single-pass type I membrane protein</topology>
    </subcellularLocation>
</comment>
<evidence type="ECO:0000256" key="7">
    <source>
        <dbReference type="ARBA" id="ARBA00023136"/>
    </source>
</evidence>
<evidence type="ECO:0000259" key="12">
    <source>
        <dbReference type="Pfam" id="PF11721"/>
    </source>
</evidence>
<comment type="caution">
    <text evidence="13">The sequence shown here is derived from an EMBL/GenBank/DDBJ whole genome shotgun (WGS) entry which is preliminary data.</text>
</comment>
<evidence type="ECO:0000256" key="10">
    <source>
        <dbReference type="SAM" id="MobiDB-lite"/>
    </source>
</evidence>
<feature type="region of interest" description="Disordered" evidence="10">
    <location>
        <begin position="275"/>
        <end position="301"/>
    </location>
</feature>
<dbReference type="PANTHER" id="PTHR13460">
    <property type="match status" value="1"/>
</dbReference>
<dbReference type="EMBL" id="JBHTLP010000012">
    <property type="protein sequence ID" value="MFD1143516.1"/>
    <property type="molecule type" value="Genomic_DNA"/>
</dbReference>
<evidence type="ECO:0000313" key="14">
    <source>
        <dbReference type="Proteomes" id="UP001597116"/>
    </source>
</evidence>
<keyword evidence="9" id="KW-0119">Carbohydrate metabolism</keyword>
<dbReference type="InterPro" id="IPR028974">
    <property type="entry name" value="TSP_type-3_rpt"/>
</dbReference>
<feature type="domain" description="Malectin" evidence="12">
    <location>
        <begin position="893"/>
        <end position="1028"/>
    </location>
</feature>
<evidence type="ECO:0000256" key="4">
    <source>
        <dbReference type="ARBA" id="ARBA00022729"/>
    </source>
</evidence>
<dbReference type="NCBIfam" id="TIGR04183">
    <property type="entry name" value="Por_Secre_tail"/>
    <property type="match status" value="1"/>
</dbReference>
<feature type="signal peptide" evidence="11">
    <location>
        <begin position="1"/>
        <end position="24"/>
    </location>
</feature>
<evidence type="ECO:0000256" key="9">
    <source>
        <dbReference type="ARBA" id="ARBA00023277"/>
    </source>
</evidence>
<dbReference type="InterPro" id="IPR021720">
    <property type="entry name" value="Malectin_dom"/>
</dbReference>
<dbReference type="Gene3D" id="2.120.10.30">
    <property type="entry name" value="TolB, C-terminal domain"/>
    <property type="match status" value="1"/>
</dbReference>
<dbReference type="InterPro" id="IPR039155">
    <property type="entry name" value="MLEC"/>
</dbReference>
<evidence type="ECO:0000256" key="5">
    <source>
        <dbReference type="ARBA" id="ARBA00022824"/>
    </source>
</evidence>
<keyword evidence="7" id="KW-0472">Membrane</keyword>
<keyword evidence="8" id="KW-0325">Glycoprotein</keyword>
<dbReference type="SUPFAM" id="SSF49785">
    <property type="entry name" value="Galactose-binding domain-like"/>
    <property type="match status" value="1"/>
</dbReference>
<keyword evidence="14" id="KW-1185">Reference proteome</keyword>
<feature type="chain" id="PRO_5046518855" evidence="11">
    <location>
        <begin position="25"/>
        <end position="1133"/>
    </location>
</feature>
<dbReference type="Gene3D" id="4.10.1080.10">
    <property type="entry name" value="TSP type-3 repeat"/>
    <property type="match status" value="1"/>
</dbReference>
<dbReference type="SUPFAM" id="SSF63829">
    <property type="entry name" value="Calcium-dependent phosphotriesterase"/>
    <property type="match status" value="1"/>
</dbReference>
<evidence type="ECO:0000256" key="1">
    <source>
        <dbReference type="ARBA" id="ARBA00004115"/>
    </source>
</evidence>